<evidence type="ECO:0000256" key="2">
    <source>
        <dbReference type="ARBA" id="ARBA00009441"/>
    </source>
</evidence>
<dbReference type="AlphaFoldDB" id="A0A5A7NUG8"/>
<protein>
    <recommendedName>
        <fullName evidence="3 9">DNA repair protein RecN</fullName>
    </recommendedName>
    <alternativeName>
        <fullName evidence="8 9">Recombination protein N</fullName>
    </alternativeName>
</protein>
<dbReference type="SUPFAM" id="SSF52540">
    <property type="entry name" value="P-loop containing nucleoside triphosphate hydrolases"/>
    <property type="match status" value="1"/>
</dbReference>
<dbReference type="GO" id="GO:0006281">
    <property type="term" value="P:DNA repair"/>
    <property type="evidence" value="ECO:0007669"/>
    <property type="project" value="UniProtKB-KW"/>
</dbReference>
<name>A0A5A7NUG8_9MICC</name>
<evidence type="ECO:0000256" key="6">
    <source>
        <dbReference type="ARBA" id="ARBA00022840"/>
    </source>
</evidence>
<evidence type="ECO:0000313" key="12">
    <source>
        <dbReference type="Proteomes" id="UP000325307"/>
    </source>
</evidence>
<keyword evidence="6" id="KW-0067">ATP-binding</keyword>
<dbReference type="InterPro" id="IPR003395">
    <property type="entry name" value="RecF/RecN/SMC_N"/>
</dbReference>
<keyword evidence="12" id="KW-1185">Reference proteome</keyword>
<dbReference type="RefSeq" id="WP_149957887.1">
    <property type="nucleotide sequence ID" value="NZ_BKDJ01000020.1"/>
</dbReference>
<dbReference type="GO" id="GO:0009432">
    <property type="term" value="P:SOS response"/>
    <property type="evidence" value="ECO:0007669"/>
    <property type="project" value="TreeGrafter"/>
</dbReference>
<dbReference type="Gene3D" id="3.40.50.300">
    <property type="entry name" value="P-loop containing nucleotide triphosphate hydrolases"/>
    <property type="match status" value="2"/>
</dbReference>
<keyword evidence="7 9" id="KW-0234">DNA repair</keyword>
<dbReference type="FunFam" id="3.40.50.300:FF:000356">
    <property type="entry name" value="DNA repair protein RecN"/>
    <property type="match status" value="1"/>
</dbReference>
<evidence type="ECO:0000256" key="5">
    <source>
        <dbReference type="ARBA" id="ARBA00022763"/>
    </source>
</evidence>
<dbReference type="CDD" id="cd03241">
    <property type="entry name" value="ABC_RecN"/>
    <property type="match status" value="1"/>
</dbReference>
<dbReference type="PIRSF" id="PIRSF003128">
    <property type="entry name" value="RecN"/>
    <property type="match status" value="1"/>
</dbReference>
<evidence type="ECO:0000259" key="10">
    <source>
        <dbReference type="Pfam" id="PF02463"/>
    </source>
</evidence>
<comment type="similarity">
    <text evidence="2 9">Belongs to the RecN family.</text>
</comment>
<dbReference type="GO" id="GO:0043590">
    <property type="term" value="C:bacterial nucleoid"/>
    <property type="evidence" value="ECO:0007669"/>
    <property type="project" value="TreeGrafter"/>
</dbReference>
<keyword evidence="4" id="KW-0547">Nucleotide-binding</keyword>
<dbReference type="Pfam" id="PF02463">
    <property type="entry name" value="SMC_N"/>
    <property type="match status" value="1"/>
</dbReference>
<accession>A0A5A7NUG8</accession>
<evidence type="ECO:0000256" key="4">
    <source>
        <dbReference type="ARBA" id="ARBA00022741"/>
    </source>
</evidence>
<sequence>MIEEIRISDLGVISQATLPLGPGLSVVTGETGAGKTMVITALGLLLGHRADAGAVRHGASQAVAEATLRLPHGSRALERAEEAGALVEEYDDGTELIIARVLSAEGRSRAAVGGRSTPVGVLAELGEDLVAVHGQTDQLRLKSAAAQRGSLDKFGGPELAGELAGYADTYGRWRQVRSTLEELTSQSRERLREAEALQVALEEIDAVDPQPGEDEALKAEALKLANVEGLRTAALLAHSALVAEDYSEGGDAVTLVDAAKRTLEQVQGDDPELAALAARLAEVGYLLADISTDLAGYAASLDSEGPERLAEVEARRADLNRLIRKYAPGIDEVIEWAGRNRARLDELQDDSGRIEALTAEEQALAGELDRRAGRITALRTQAAASLSARVSAELAALAMPDARFVVEVQPGEELTRHGRDAVSMMLQPHAGSVPRPLGKGASGGELSRVMLAIEVVLAEVDPVPTFVFDEVDAGVGGKAAVEIGRRLAMLARHVQVIVVTHLPQVAAYADRHVRVIKNSNAAAGFTASDVVLLEGPDRVRELARMLAGQEDSGTAQAHAEELLADAQAAVAAMG</sequence>
<dbReference type="OrthoDB" id="9806954at2"/>
<evidence type="ECO:0000256" key="9">
    <source>
        <dbReference type="PIRNR" id="PIRNR003128"/>
    </source>
</evidence>
<evidence type="ECO:0000256" key="8">
    <source>
        <dbReference type="ARBA" id="ARBA00033408"/>
    </source>
</evidence>
<feature type="domain" description="RecF/RecN/SMC N-terminal" evidence="10">
    <location>
        <begin position="2"/>
        <end position="520"/>
    </location>
</feature>
<dbReference type="GO" id="GO:0006310">
    <property type="term" value="P:DNA recombination"/>
    <property type="evidence" value="ECO:0007669"/>
    <property type="project" value="InterPro"/>
</dbReference>
<dbReference type="PANTHER" id="PTHR11059">
    <property type="entry name" value="DNA REPAIR PROTEIN RECN"/>
    <property type="match status" value="1"/>
</dbReference>
<dbReference type="EMBL" id="BKDJ01000020">
    <property type="protein sequence ID" value="GER24306.1"/>
    <property type="molecule type" value="Genomic_DNA"/>
</dbReference>
<dbReference type="InterPro" id="IPR027417">
    <property type="entry name" value="P-loop_NTPase"/>
</dbReference>
<comment type="function">
    <text evidence="1 9">May be involved in recombinational repair of damaged DNA.</text>
</comment>
<evidence type="ECO:0000256" key="7">
    <source>
        <dbReference type="ARBA" id="ARBA00023204"/>
    </source>
</evidence>
<reference evidence="11 12" key="1">
    <citation type="submission" date="2019-09" db="EMBL/GenBank/DDBJ databases">
        <title>Arthrobacter zafarii sp. nov., a moderately thermotolerant and halotolerant actinobacterium isolated from Cholistan desert soil of Pakistan.</title>
        <authorList>
            <person name="Amin A."/>
            <person name="Ahmed I."/>
            <person name="Khalid N."/>
            <person name="Schumann P."/>
            <person name="Busse H.J."/>
            <person name="Khan I.U."/>
            <person name="Li S."/>
            <person name="Li W.J."/>
        </authorList>
    </citation>
    <scope>NUCLEOTIDE SEQUENCE [LARGE SCALE GENOMIC DNA]</scope>
    <source>
        <strain evidence="11 12">NCCP-1664</strain>
    </source>
</reference>
<organism evidence="11 12">
    <name type="scientific">Zafaria cholistanensis</name>
    <dbReference type="NCBI Taxonomy" id="1682741"/>
    <lineage>
        <taxon>Bacteria</taxon>
        <taxon>Bacillati</taxon>
        <taxon>Actinomycetota</taxon>
        <taxon>Actinomycetes</taxon>
        <taxon>Micrococcales</taxon>
        <taxon>Micrococcaceae</taxon>
        <taxon>Zafaria</taxon>
    </lineage>
</organism>
<comment type="caution">
    <text evidence="11">The sequence shown here is derived from an EMBL/GenBank/DDBJ whole genome shotgun (WGS) entry which is preliminary data.</text>
</comment>
<gene>
    <name evidence="11" type="primary">recN</name>
    <name evidence="11" type="ORF">NCCP1664_28010</name>
</gene>
<proteinExistence type="inferred from homology"/>
<evidence type="ECO:0000313" key="11">
    <source>
        <dbReference type="EMBL" id="GER24306.1"/>
    </source>
</evidence>
<keyword evidence="5 9" id="KW-0227">DNA damage</keyword>
<evidence type="ECO:0000256" key="1">
    <source>
        <dbReference type="ARBA" id="ARBA00003618"/>
    </source>
</evidence>
<dbReference type="PANTHER" id="PTHR11059:SF0">
    <property type="entry name" value="DNA REPAIR PROTEIN RECN"/>
    <property type="match status" value="1"/>
</dbReference>
<dbReference type="InterPro" id="IPR004604">
    <property type="entry name" value="DNA_recomb/repair_RecN"/>
</dbReference>
<dbReference type="FunFam" id="3.40.50.300:FF:000319">
    <property type="entry name" value="DNA repair protein RecN"/>
    <property type="match status" value="1"/>
</dbReference>
<dbReference type="Proteomes" id="UP000325307">
    <property type="component" value="Unassembled WGS sequence"/>
</dbReference>
<dbReference type="NCBIfam" id="TIGR00634">
    <property type="entry name" value="recN"/>
    <property type="match status" value="1"/>
</dbReference>
<dbReference type="GO" id="GO:0005524">
    <property type="term" value="F:ATP binding"/>
    <property type="evidence" value="ECO:0007669"/>
    <property type="project" value="UniProtKB-KW"/>
</dbReference>
<evidence type="ECO:0000256" key="3">
    <source>
        <dbReference type="ARBA" id="ARBA00021315"/>
    </source>
</evidence>